<dbReference type="PANTHER" id="PTHR14965:SF9">
    <property type="entry name" value="APOPTOSIS FACILITATOR BCL-2-LIKE PROTEIN 14"/>
    <property type="match status" value="1"/>
</dbReference>
<dbReference type="KEGG" id="char:116220518"/>
<feature type="region of interest" description="Disordered" evidence="2">
    <location>
        <begin position="343"/>
        <end position="365"/>
    </location>
</feature>
<proteinExistence type="predicted"/>
<evidence type="ECO:0000313" key="4">
    <source>
        <dbReference type="RefSeq" id="XP_031423627.1"/>
    </source>
</evidence>
<dbReference type="PANTHER" id="PTHR14965">
    <property type="entry name" value="SI:CH73-248E21.1"/>
    <property type="match status" value="1"/>
</dbReference>
<name>A0A6P8FKC7_CLUHA</name>
<feature type="compositionally biased region" description="Basic residues" evidence="2">
    <location>
        <begin position="146"/>
        <end position="157"/>
    </location>
</feature>
<feature type="compositionally biased region" description="Basic residues" evidence="2">
    <location>
        <begin position="220"/>
        <end position="234"/>
    </location>
</feature>
<keyword evidence="3" id="KW-1185">Reference proteome</keyword>
<feature type="compositionally biased region" description="Basic residues" evidence="2">
    <location>
        <begin position="183"/>
        <end position="194"/>
    </location>
</feature>
<accession>A0A6P8FKC7</accession>
<dbReference type="Proteomes" id="UP000515152">
    <property type="component" value="Chromosome 5"/>
</dbReference>
<feature type="region of interest" description="Disordered" evidence="2">
    <location>
        <begin position="80"/>
        <end position="297"/>
    </location>
</feature>
<feature type="compositionally biased region" description="Basic residues" evidence="2">
    <location>
        <begin position="93"/>
        <end position="111"/>
    </location>
</feature>
<keyword evidence="1" id="KW-0053">Apoptosis</keyword>
<evidence type="ECO:0000313" key="3">
    <source>
        <dbReference type="Proteomes" id="UP000515152"/>
    </source>
</evidence>
<protein>
    <submittedName>
        <fullName evidence="4">F-actin-monooxygenase Mical</fullName>
    </submittedName>
</protein>
<dbReference type="GO" id="GO:2001236">
    <property type="term" value="P:regulation of extrinsic apoptotic signaling pathway"/>
    <property type="evidence" value="ECO:0007669"/>
    <property type="project" value="TreeGrafter"/>
</dbReference>
<dbReference type="RefSeq" id="XP_031423627.1">
    <property type="nucleotide sequence ID" value="XM_031567767.2"/>
</dbReference>
<evidence type="ECO:0000256" key="1">
    <source>
        <dbReference type="ARBA" id="ARBA00022703"/>
    </source>
</evidence>
<feature type="compositionally biased region" description="Basic and acidic residues" evidence="2">
    <location>
        <begin position="160"/>
        <end position="172"/>
    </location>
</feature>
<feature type="region of interest" description="Disordered" evidence="2">
    <location>
        <begin position="507"/>
        <end position="544"/>
    </location>
</feature>
<sequence length="544" mass="61757">MSGTDQNSAPDPQLLFVGRPSRLLEVYVKRSLSLNDSPLNDGRPAREHRKWISLAERNKRDRRHSSDTSLHLPVDMAYSYNPVSEKNSDPKKSTLRKKWMSFRDKSKRPSKLSKPSLVVKPAPSDDRPTEYHDTMPSDLESSTEKPKKKKRESKKGKPAPSDDRPTEYHDTMPSDLESSTEKPKKKKRESKKGKPAPSDDRPAEDHDTMASGLESSTEKQKKKKQRRKKGKKSSIWRSIVGFFSRGDSDTDERDLSPVRTVCPPQPPEATCLSISKPFSEGEEVTRRRKSSRRRRSLIRRLSQKKDRRLSIVEAIERVEPTDSYYENVSDELKRIVTEVMDSPSDEQVVVPPDVPPTDTLDSQSLSTDELTERLIALIKQEGDFMDAKMKESPSLSNFFQGLTYGSFQQLADQYVLSEIPAEPAQDPVVAPELVRLAFTLDFTARLAGLSRQSPSHIMGHGKCYLQERFTYEAQPEVEPTSPLMMRTAWKGSMEIGINYGNSLLVESGEPEEHGLGKAEEPKPSLRTRMPDEAQQIQHFNSYEL</sequence>
<feature type="compositionally biased region" description="Basic residues" evidence="2">
    <location>
        <begin position="286"/>
        <end position="297"/>
    </location>
</feature>
<dbReference type="GO" id="GO:0006915">
    <property type="term" value="P:apoptotic process"/>
    <property type="evidence" value="ECO:0007669"/>
    <property type="project" value="UniProtKB-KW"/>
</dbReference>
<dbReference type="OrthoDB" id="9836802at2759"/>
<dbReference type="GeneID" id="116220518"/>
<feature type="compositionally biased region" description="Basic and acidic residues" evidence="2">
    <location>
        <begin position="197"/>
        <end position="208"/>
    </location>
</feature>
<dbReference type="AlphaFoldDB" id="A0A6P8FKC7"/>
<reference evidence="4" key="1">
    <citation type="submission" date="2025-08" db="UniProtKB">
        <authorList>
            <consortium name="RefSeq"/>
        </authorList>
    </citation>
    <scope>IDENTIFICATION</scope>
</reference>
<feature type="compositionally biased region" description="Basic and acidic residues" evidence="2">
    <location>
        <begin position="510"/>
        <end position="531"/>
    </location>
</feature>
<feature type="compositionally biased region" description="Basic and acidic residues" evidence="2">
    <location>
        <begin position="123"/>
        <end position="135"/>
    </location>
</feature>
<organism evidence="3 4">
    <name type="scientific">Clupea harengus</name>
    <name type="common">Atlantic herring</name>
    <dbReference type="NCBI Taxonomy" id="7950"/>
    <lineage>
        <taxon>Eukaryota</taxon>
        <taxon>Metazoa</taxon>
        <taxon>Chordata</taxon>
        <taxon>Craniata</taxon>
        <taxon>Vertebrata</taxon>
        <taxon>Euteleostomi</taxon>
        <taxon>Actinopterygii</taxon>
        <taxon>Neopterygii</taxon>
        <taxon>Teleostei</taxon>
        <taxon>Clupei</taxon>
        <taxon>Clupeiformes</taxon>
        <taxon>Clupeoidei</taxon>
        <taxon>Clupeidae</taxon>
        <taxon>Clupea</taxon>
    </lineage>
</organism>
<feature type="compositionally biased region" description="Polar residues" evidence="2">
    <location>
        <begin position="534"/>
        <end position="544"/>
    </location>
</feature>
<gene>
    <name evidence="4" type="primary">LOC116220518</name>
</gene>
<evidence type="ECO:0000256" key="2">
    <source>
        <dbReference type="SAM" id="MobiDB-lite"/>
    </source>
</evidence>
<feature type="compositionally biased region" description="Low complexity" evidence="2">
    <location>
        <begin position="348"/>
        <end position="359"/>
    </location>
</feature>